<evidence type="ECO:0000313" key="1">
    <source>
        <dbReference type="EMBL" id="MEI2456921.1"/>
    </source>
</evidence>
<dbReference type="EMBL" id="JBANDL010000002">
    <property type="protein sequence ID" value="MEI2456921.1"/>
    <property type="molecule type" value="Genomic_DNA"/>
</dbReference>
<comment type="caution">
    <text evidence="1">The sequence shown here is derived from an EMBL/GenBank/DDBJ whole genome shotgun (WGS) entry which is preliminary data.</text>
</comment>
<keyword evidence="2" id="KW-1185">Reference proteome</keyword>
<organism evidence="1 2">
    <name type="scientific">Lysobacter firmicutimachus</name>
    <dbReference type="NCBI Taxonomy" id="1792846"/>
    <lineage>
        <taxon>Bacteria</taxon>
        <taxon>Pseudomonadati</taxon>
        <taxon>Pseudomonadota</taxon>
        <taxon>Gammaproteobacteria</taxon>
        <taxon>Lysobacterales</taxon>
        <taxon>Lysobacteraceae</taxon>
        <taxon>Lysobacter</taxon>
    </lineage>
</organism>
<sequence>MAKDEKNLANFLSSYEKSATKMLRELQSSQSFGGTLKIDVGRVVVGKRDGLRALEKLKQIDLGRLAKIR</sequence>
<proteinExistence type="predicted"/>
<dbReference type="RefSeq" id="WP_336132675.1">
    <property type="nucleotide sequence ID" value="NZ_JBANDL010000002.1"/>
</dbReference>
<accession>A0ABU8D971</accession>
<evidence type="ECO:0000313" key="2">
    <source>
        <dbReference type="Proteomes" id="UP001387215"/>
    </source>
</evidence>
<dbReference type="Proteomes" id="UP001387215">
    <property type="component" value="Unassembled WGS sequence"/>
</dbReference>
<reference evidence="1 2" key="1">
    <citation type="submission" date="2024-02" db="EMBL/GenBank/DDBJ databases">
        <title>Lysobacter Genome Sequencing and Mining.</title>
        <authorList>
            <person name="Bierman J."/>
            <person name="Walker M.C."/>
        </authorList>
    </citation>
    <scope>NUCLEOTIDE SEQUENCE [LARGE SCALE GENOMIC DNA]</scope>
    <source>
        <strain evidence="1 2">PB6250</strain>
    </source>
</reference>
<gene>
    <name evidence="1" type="ORF">V2J18_19880</name>
</gene>
<protein>
    <submittedName>
        <fullName evidence="1">Uncharacterized protein</fullName>
    </submittedName>
</protein>
<name>A0ABU8D971_9GAMM</name>